<organism evidence="1 2">
    <name type="scientific">Kickxella alabastrina</name>
    <dbReference type="NCBI Taxonomy" id="61397"/>
    <lineage>
        <taxon>Eukaryota</taxon>
        <taxon>Fungi</taxon>
        <taxon>Fungi incertae sedis</taxon>
        <taxon>Zoopagomycota</taxon>
        <taxon>Kickxellomycotina</taxon>
        <taxon>Kickxellomycetes</taxon>
        <taxon>Kickxellales</taxon>
        <taxon>Kickxellaceae</taxon>
        <taxon>Kickxella</taxon>
    </lineage>
</organism>
<dbReference type="Proteomes" id="UP001150581">
    <property type="component" value="Unassembled WGS sequence"/>
</dbReference>
<evidence type="ECO:0000313" key="2">
    <source>
        <dbReference type="Proteomes" id="UP001150581"/>
    </source>
</evidence>
<comment type="caution">
    <text evidence="1">The sequence shown here is derived from an EMBL/GenBank/DDBJ whole genome shotgun (WGS) entry which is preliminary data.</text>
</comment>
<name>A0ACC1I1M9_9FUNG</name>
<gene>
    <name evidence="1" type="ORF">LPJ66_011494</name>
</gene>
<proteinExistence type="predicted"/>
<dbReference type="EMBL" id="JANBPG010003539">
    <property type="protein sequence ID" value="KAJ1880446.1"/>
    <property type="molecule type" value="Genomic_DNA"/>
</dbReference>
<sequence length="173" mass="20175">MVRMGFLRDNVWDGARDAENTEELPSTKARLPQWALRPRISEIVPEWCNMPVGIRRRVLTEAMYHGYLKQQQAEVNSFKRDEGMRLPTNIDYSQIRVLSREEMDKLMLIRPDTFGAAKRIDGITPGGILALLRHVQRQPADQKQQQKQQIHKEQRQRQKLQEQQNEEQSSGAA</sequence>
<protein>
    <submittedName>
        <fullName evidence="1">Uncharacterized protein</fullName>
    </submittedName>
</protein>
<evidence type="ECO:0000313" key="1">
    <source>
        <dbReference type="EMBL" id="KAJ1880446.1"/>
    </source>
</evidence>
<reference evidence="1" key="1">
    <citation type="submission" date="2022-07" db="EMBL/GenBank/DDBJ databases">
        <title>Phylogenomic reconstructions and comparative analyses of Kickxellomycotina fungi.</title>
        <authorList>
            <person name="Reynolds N.K."/>
            <person name="Stajich J.E."/>
            <person name="Barry K."/>
            <person name="Grigoriev I.V."/>
            <person name="Crous P."/>
            <person name="Smith M.E."/>
        </authorList>
    </citation>
    <scope>NUCLEOTIDE SEQUENCE</scope>
    <source>
        <strain evidence="1">Benny 63K</strain>
    </source>
</reference>
<keyword evidence="2" id="KW-1185">Reference proteome</keyword>
<accession>A0ACC1I1M9</accession>